<reference evidence="10 11" key="2">
    <citation type="journal article" date="2013" name="Plant Cell Physiol.">
        <title>Rice Annotation Project Database (RAP-DB): an integrative and interactive database for rice genomics.</title>
        <authorList>
            <person name="Sakai H."/>
            <person name="Lee S.S."/>
            <person name="Tanaka T."/>
            <person name="Numa H."/>
            <person name="Kim J."/>
            <person name="Kawahara Y."/>
            <person name="Wakimoto H."/>
            <person name="Yang C.C."/>
            <person name="Iwamoto M."/>
            <person name="Abe T."/>
            <person name="Yamada Y."/>
            <person name="Muto A."/>
            <person name="Inokuchi H."/>
            <person name="Ikemura T."/>
            <person name="Matsumoto T."/>
            <person name="Sasaki T."/>
            <person name="Itoh T."/>
        </authorList>
    </citation>
    <scope>NUCLEOTIDE SEQUENCE [LARGE SCALE GENOMIC DNA]</scope>
    <source>
        <strain evidence="11">cv. Nipponbare</strain>
    </source>
</reference>
<comment type="pathway">
    <text evidence="2">Protein modification; protein glycosylation.</text>
</comment>
<evidence type="ECO:0000256" key="3">
    <source>
        <dbReference type="ARBA" id="ARBA00010288"/>
    </source>
</evidence>
<evidence type="ECO:0007829" key="12">
    <source>
        <dbReference type="PeptideAtlas" id="A0A0P0X652"/>
    </source>
</evidence>
<dbReference type="PANTHER" id="PTHR13117">
    <property type="entry name" value="ENDOPLASMIC RETICULUM MULTISPAN TRANSMEMBRANE PROTEIN-RELATED"/>
    <property type="match status" value="1"/>
</dbReference>
<dbReference type="Proteomes" id="UP000059680">
    <property type="component" value="Chromosome 7"/>
</dbReference>
<keyword evidence="7 9" id="KW-0472">Membrane</keyword>
<gene>
    <name evidence="10" type="ordered locus">Os07g0486100</name>
    <name evidence="10" type="ORF">OSNPB_070486100</name>
</gene>
<dbReference type="Pfam" id="PF04506">
    <property type="entry name" value="Rft-1"/>
    <property type="match status" value="1"/>
</dbReference>
<keyword evidence="6 9" id="KW-1133">Transmembrane helix</keyword>
<proteinExistence type="evidence at protein level"/>
<dbReference type="InterPro" id="IPR007594">
    <property type="entry name" value="RFT1"/>
</dbReference>
<keyword evidence="11" id="KW-1185">Reference proteome</keyword>
<dbReference type="Gramene" id="Os07t0486100-02">
    <property type="protein sequence ID" value="Os07t0486100-02"/>
    <property type="gene ID" value="Os07g0486100"/>
</dbReference>
<evidence type="ECO:0000256" key="2">
    <source>
        <dbReference type="ARBA" id="ARBA00004922"/>
    </source>
</evidence>
<comment type="similarity">
    <text evidence="3 9">Belongs to the RFT1 family.</text>
</comment>
<name>A0A0P0X652_ORYSJ</name>
<comment type="caution">
    <text evidence="9">Lacks conserved residue(s) required for the propagation of feature annotation.</text>
</comment>
<feature type="transmembrane region" description="Helical" evidence="9">
    <location>
        <begin position="61"/>
        <end position="83"/>
    </location>
</feature>
<evidence type="ECO:0000256" key="9">
    <source>
        <dbReference type="RuleBase" id="RU365067"/>
    </source>
</evidence>
<keyword evidence="4 9" id="KW-0812">Transmembrane</keyword>
<dbReference type="EMBL" id="AP014963">
    <property type="protein sequence ID" value="BAT01523.1"/>
    <property type="molecule type" value="Genomic_DNA"/>
</dbReference>
<comment type="function">
    <text evidence="8 9">Intramembrane glycolipid transporter that operates in the biosynthetic pathway of dolichol-linked oligosaccharides, the glycan precursors employed in protein asparagine (N)-glycosylation. The sequential addition of sugars to dolichol pyrophosphate produces dolichol-linked oligosaccharides containing fourteen sugars, including two GlcNAcs, nine mannoses and three glucoses. Once assembled, the oligosaccharide is transferred from the lipid to nascent proteins by oligosaccharyltransferases. The assembly of dolichol-linked oligosaccharides begins on the cytosolic side of the endoplasmic reticulum membrane and finishes in its lumen. RFT1 could mediate the translocation of the cytosolically oriented intermediate DolPP-GlcNAc2Man5, produced by ALG11, into the ER lumen where dolichol-linked oligosaccharides assembly continues. However, the intramembrane lipid transporter activity could not be confirmed in vitro.</text>
</comment>
<reference evidence="10 11" key="3">
    <citation type="journal article" date="2013" name="Rice">
        <title>Improvement of the Oryza sativa Nipponbare reference genome using next generation sequence and optical map data.</title>
        <authorList>
            <person name="Kawahara Y."/>
            <person name="de la Bastide M."/>
            <person name="Hamilton J.P."/>
            <person name="Kanamori H."/>
            <person name="McCombie W.R."/>
            <person name="Ouyang S."/>
            <person name="Schwartz D.C."/>
            <person name="Tanaka T."/>
            <person name="Wu J."/>
            <person name="Zhou S."/>
            <person name="Childs K.L."/>
            <person name="Davidson R.M."/>
            <person name="Lin H."/>
            <person name="Quesada-Ocampo L."/>
            <person name="Vaillancourt B."/>
            <person name="Sakai H."/>
            <person name="Lee S.S."/>
            <person name="Kim J."/>
            <person name="Numa H."/>
            <person name="Itoh T."/>
            <person name="Buell C.R."/>
            <person name="Matsumoto T."/>
        </authorList>
    </citation>
    <scope>NUCLEOTIDE SEQUENCE [LARGE SCALE GENOMIC DNA]</scope>
    <source>
        <strain evidence="11">cv. Nipponbare</strain>
    </source>
</reference>
<evidence type="ECO:0000256" key="7">
    <source>
        <dbReference type="ARBA" id="ARBA00023136"/>
    </source>
</evidence>
<keyword evidence="5" id="KW-0256">Endoplasmic reticulum</keyword>
<evidence type="ECO:0000313" key="10">
    <source>
        <dbReference type="EMBL" id="BAT01523.1"/>
    </source>
</evidence>
<evidence type="ECO:0000256" key="4">
    <source>
        <dbReference type="ARBA" id="ARBA00022692"/>
    </source>
</evidence>
<evidence type="ECO:0000256" key="1">
    <source>
        <dbReference type="ARBA" id="ARBA00004477"/>
    </source>
</evidence>
<evidence type="ECO:0000256" key="5">
    <source>
        <dbReference type="ARBA" id="ARBA00022824"/>
    </source>
</evidence>
<keyword evidence="12" id="KW-1267">Proteomics identification</keyword>
<dbReference type="AlphaFoldDB" id="A0A0P0X652"/>
<dbReference type="PANTHER" id="PTHR13117:SF5">
    <property type="entry name" value="PROTEIN RFT1 HOMOLOG"/>
    <property type="match status" value="1"/>
</dbReference>
<organism evidence="10 11">
    <name type="scientific">Oryza sativa subsp. japonica</name>
    <name type="common">Rice</name>
    <dbReference type="NCBI Taxonomy" id="39947"/>
    <lineage>
        <taxon>Eukaryota</taxon>
        <taxon>Viridiplantae</taxon>
        <taxon>Streptophyta</taxon>
        <taxon>Embryophyta</taxon>
        <taxon>Tracheophyta</taxon>
        <taxon>Spermatophyta</taxon>
        <taxon>Magnoliopsida</taxon>
        <taxon>Liliopsida</taxon>
        <taxon>Poales</taxon>
        <taxon>Poaceae</taxon>
        <taxon>BOP clade</taxon>
        <taxon>Oryzoideae</taxon>
        <taxon>Oryzeae</taxon>
        <taxon>Oryzinae</taxon>
        <taxon>Oryza</taxon>
        <taxon>Oryza sativa</taxon>
    </lineage>
</organism>
<comment type="subcellular location">
    <subcellularLocation>
        <location evidence="1 9">Endoplasmic reticulum membrane</location>
        <topology evidence="1 9">Multi-pass membrane protein</topology>
    </subcellularLocation>
</comment>
<reference evidence="11" key="1">
    <citation type="journal article" date="2005" name="Nature">
        <title>The map-based sequence of the rice genome.</title>
        <authorList>
            <consortium name="International rice genome sequencing project (IRGSP)"/>
            <person name="Matsumoto T."/>
            <person name="Wu J."/>
            <person name="Kanamori H."/>
            <person name="Katayose Y."/>
            <person name="Fujisawa M."/>
            <person name="Namiki N."/>
            <person name="Mizuno H."/>
            <person name="Yamamoto K."/>
            <person name="Antonio B.A."/>
            <person name="Baba T."/>
            <person name="Sakata K."/>
            <person name="Nagamura Y."/>
            <person name="Aoki H."/>
            <person name="Arikawa K."/>
            <person name="Arita K."/>
            <person name="Bito T."/>
            <person name="Chiden Y."/>
            <person name="Fujitsuka N."/>
            <person name="Fukunaka R."/>
            <person name="Hamada M."/>
            <person name="Harada C."/>
            <person name="Hayashi A."/>
            <person name="Hijishita S."/>
            <person name="Honda M."/>
            <person name="Hosokawa S."/>
            <person name="Ichikawa Y."/>
            <person name="Idonuma A."/>
            <person name="Iijima M."/>
            <person name="Ikeda M."/>
            <person name="Ikeno M."/>
            <person name="Ito K."/>
            <person name="Ito S."/>
            <person name="Ito T."/>
            <person name="Ito Y."/>
            <person name="Ito Y."/>
            <person name="Iwabuchi A."/>
            <person name="Kamiya K."/>
            <person name="Karasawa W."/>
            <person name="Kurita K."/>
            <person name="Katagiri S."/>
            <person name="Kikuta A."/>
            <person name="Kobayashi H."/>
            <person name="Kobayashi N."/>
            <person name="Machita K."/>
            <person name="Maehara T."/>
            <person name="Masukawa M."/>
            <person name="Mizubayashi T."/>
            <person name="Mukai Y."/>
            <person name="Nagasaki H."/>
            <person name="Nagata Y."/>
            <person name="Naito S."/>
            <person name="Nakashima M."/>
            <person name="Nakama Y."/>
            <person name="Nakamichi Y."/>
            <person name="Nakamura M."/>
            <person name="Meguro A."/>
            <person name="Negishi M."/>
            <person name="Ohta I."/>
            <person name="Ohta T."/>
            <person name="Okamoto M."/>
            <person name="Ono N."/>
            <person name="Saji S."/>
            <person name="Sakaguchi M."/>
            <person name="Sakai K."/>
            <person name="Shibata M."/>
            <person name="Shimokawa T."/>
            <person name="Song J."/>
            <person name="Takazaki Y."/>
            <person name="Terasawa K."/>
            <person name="Tsugane M."/>
            <person name="Tsuji K."/>
            <person name="Ueda S."/>
            <person name="Waki K."/>
            <person name="Yamagata H."/>
            <person name="Yamamoto M."/>
            <person name="Yamamoto S."/>
            <person name="Yamane H."/>
            <person name="Yoshiki S."/>
            <person name="Yoshihara R."/>
            <person name="Yukawa K."/>
            <person name="Zhong H."/>
            <person name="Yano M."/>
            <person name="Yuan Q."/>
            <person name="Ouyang S."/>
            <person name="Liu J."/>
            <person name="Jones K.M."/>
            <person name="Gansberger K."/>
            <person name="Moffat K."/>
            <person name="Hill J."/>
            <person name="Bera J."/>
            <person name="Fadrosh D."/>
            <person name="Jin S."/>
            <person name="Johri S."/>
            <person name="Kim M."/>
            <person name="Overton L."/>
            <person name="Reardon M."/>
            <person name="Tsitrin T."/>
            <person name="Vuong H."/>
            <person name="Weaver B."/>
            <person name="Ciecko A."/>
            <person name="Tallon L."/>
            <person name="Jackson J."/>
            <person name="Pai G."/>
            <person name="Aken S.V."/>
            <person name="Utterback T."/>
            <person name="Reidmuller S."/>
            <person name="Feldblyum T."/>
            <person name="Hsiao J."/>
            <person name="Zismann V."/>
            <person name="Iobst S."/>
            <person name="de Vazeille A.R."/>
            <person name="Buell C.R."/>
            <person name="Ying K."/>
            <person name="Li Y."/>
            <person name="Lu T."/>
            <person name="Huang Y."/>
            <person name="Zhao Q."/>
            <person name="Feng Q."/>
            <person name="Zhang L."/>
            <person name="Zhu J."/>
            <person name="Weng Q."/>
            <person name="Mu J."/>
            <person name="Lu Y."/>
            <person name="Fan D."/>
            <person name="Liu Y."/>
            <person name="Guan J."/>
            <person name="Zhang Y."/>
            <person name="Yu S."/>
            <person name="Liu X."/>
            <person name="Zhang Y."/>
            <person name="Hong G."/>
            <person name="Han B."/>
            <person name="Choisne N."/>
            <person name="Demange N."/>
            <person name="Orjeda G."/>
            <person name="Samain S."/>
            <person name="Cattolico L."/>
            <person name="Pelletier E."/>
            <person name="Couloux A."/>
            <person name="Segurens B."/>
            <person name="Wincker P."/>
            <person name="D'Hont A."/>
            <person name="Scarpelli C."/>
            <person name="Weissenbach J."/>
            <person name="Salanoubat M."/>
            <person name="Quetier F."/>
            <person name="Yu Y."/>
            <person name="Kim H.R."/>
            <person name="Rambo T."/>
            <person name="Currie J."/>
            <person name="Collura K."/>
            <person name="Luo M."/>
            <person name="Yang T."/>
            <person name="Ammiraju J.S.S."/>
            <person name="Engler F."/>
            <person name="Soderlund C."/>
            <person name="Wing R.A."/>
            <person name="Palmer L.E."/>
            <person name="de la Bastide M."/>
            <person name="Spiegel L."/>
            <person name="Nascimento L."/>
            <person name="Zutavern T."/>
            <person name="O'Shaughnessy A."/>
            <person name="Dike S."/>
            <person name="Dedhia N."/>
            <person name="Preston R."/>
            <person name="Balija V."/>
            <person name="McCombie W.R."/>
            <person name="Chow T."/>
            <person name="Chen H."/>
            <person name="Chung M."/>
            <person name="Chen C."/>
            <person name="Shaw J."/>
            <person name="Wu H."/>
            <person name="Hsiao K."/>
            <person name="Chao Y."/>
            <person name="Chu M."/>
            <person name="Cheng C."/>
            <person name="Hour A."/>
            <person name="Lee P."/>
            <person name="Lin S."/>
            <person name="Lin Y."/>
            <person name="Liou J."/>
            <person name="Liu S."/>
            <person name="Hsing Y."/>
            <person name="Raghuvanshi S."/>
            <person name="Mohanty A."/>
            <person name="Bharti A.K."/>
            <person name="Gaur A."/>
            <person name="Gupta V."/>
            <person name="Kumar D."/>
            <person name="Ravi V."/>
            <person name="Vij S."/>
            <person name="Kapur A."/>
            <person name="Khurana P."/>
            <person name="Khurana P."/>
            <person name="Khurana J.P."/>
            <person name="Tyagi A.K."/>
            <person name="Gaikwad K."/>
            <person name="Singh A."/>
            <person name="Dalal V."/>
            <person name="Srivastava S."/>
            <person name="Dixit A."/>
            <person name="Pal A.K."/>
            <person name="Ghazi I.A."/>
            <person name="Yadav M."/>
            <person name="Pandit A."/>
            <person name="Bhargava A."/>
            <person name="Sureshbabu K."/>
            <person name="Batra K."/>
            <person name="Sharma T.R."/>
            <person name="Mohapatra T."/>
            <person name="Singh N.K."/>
            <person name="Messing J."/>
            <person name="Nelson A.B."/>
            <person name="Fuks G."/>
            <person name="Kavchok S."/>
            <person name="Keizer G."/>
            <person name="Linton E."/>
            <person name="Llaca V."/>
            <person name="Song R."/>
            <person name="Tanyolac B."/>
            <person name="Young S."/>
            <person name="Ho-Il K."/>
            <person name="Hahn J.H."/>
            <person name="Sangsakoo G."/>
            <person name="Vanavichit A."/>
            <person name="de Mattos Luiz.A.T."/>
            <person name="Zimmer P.D."/>
            <person name="Malone G."/>
            <person name="Dellagostin O."/>
            <person name="de Oliveira A.C."/>
            <person name="Bevan M."/>
            <person name="Bancroft I."/>
            <person name="Minx P."/>
            <person name="Cordum H."/>
            <person name="Wilson R."/>
            <person name="Cheng Z."/>
            <person name="Jin W."/>
            <person name="Jiang J."/>
            <person name="Leong S.A."/>
            <person name="Iwama H."/>
            <person name="Gojobori T."/>
            <person name="Itoh T."/>
            <person name="Niimura Y."/>
            <person name="Fujii Y."/>
            <person name="Habara T."/>
            <person name="Sakai H."/>
            <person name="Sato Y."/>
            <person name="Wilson G."/>
            <person name="Kumar K."/>
            <person name="McCouch S."/>
            <person name="Juretic N."/>
            <person name="Hoen D."/>
            <person name="Wright S."/>
            <person name="Bruskiewich R."/>
            <person name="Bureau T."/>
            <person name="Miyao A."/>
            <person name="Hirochika H."/>
            <person name="Nishikawa T."/>
            <person name="Kadowaki K."/>
            <person name="Sugiura M."/>
            <person name="Burr B."/>
            <person name="Sasaki T."/>
        </authorList>
    </citation>
    <scope>NUCLEOTIDE SEQUENCE [LARGE SCALE GENOMIC DNA]</scope>
    <source>
        <strain evidence="11">cv. Nipponbare</strain>
    </source>
</reference>
<evidence type="ECO:0000256" key="6">
    <source>
        <dbReference type="ARBA" id="ARBA00022989"/>
    </source>
</evidence>
<dbReference type="GO" id="GO:0006488">
    <property type="term" value="P:dolichol-linked oligosaccharide biosynthetic process"/>
    <property type="evidence" value="ECO:0007669"/>
    <property type="project" value="InterPro"/>
</dbReference>
<dbReference type="GO" id="GO:0005789">
    <property type="term" value="C:endoplasmic reticulum membrane"/>
    <property type="evidence" value="ECO:0007669"/>
    <property type="project" value="UniProtKB-SubCell"/>
</dbReference>
<accession>A0A0P0X652</accession>
<dbReference type="ExpressionAtlas" id="A0A0P0X652">
    <property type="expression patterns" value="baseline and differential"/>
</dbReference>
<evidence type="ECO:0000313" key="11">
    <source>
        <dbReference type="Proteomes" id="UP000059680"/>
    </source>
</evidence>
<evidence type="ECO:0000256" key="8">
    <source>
        <dbReference type="ARBA" id="ARBA00045912"/>
    </source>
</evidence>
<protein>
    <recommendedName>
        <fullName evidence="9">Protein RFT1 homolog</fullName>
    </recommendedName>
</protein>
<sequence>MILTAFACVLELLAEPLYILSQRKKYYQIRVYTEPVATLLRCLTTFIFITKGHSKMEKLVVFALSQVVYAACIFFGYWTYFLIFTNTKISDLLPFRLSAMMDCDKQLLHMCMLFTGQTFRKLMLQEGEKFVLVWFDTPYNQAAYGLVDKLGSLVVRIVFLPFEESSYATFAQLASGSSAFTSFRYENHIPYPFGV</sequence>